<accession>A0A318JGV3</accession>
<organism evidence="1 2">
    <name type="scientific">Undibacterium pigrum</name>
    <dbReference type="NCBI Taxonomy" id="401470"/>
    <lineage>
        <taxon>Bacteria</taxon>
        <taxon>Pseudomonadati</taxon>
        <taxon>Pseudomonadota</taxon>
        <taxon>Betaproteobacteria</taxon>
        <taxon>Burkholderiales</taxon>
        <taxon>Oxalobacteraceae</taxon>
        <taxon>Undibacterium</taxon>
    </lineage>
</organism>
<dbReference type="Proteomes" id="UP000247792">
    <property type="component" value="Unassembled WGS sequence"/>
</dbReference>
<dbReference type="Pfam" id="PF13469">
    <property type="entry name" value="Sulfotransfer_3"/>
    <property type="match status" value="1"/>
</dbReference>
<dbReference type="SUPFAM" id="SSF52540">
    <property type="entry name" value="P-loop containing nucleoside triphosphate hydrolases"/>
    <property type="match status" value="2"/>
</dbReference>
<name>A0A318JGV3_9BURK</name>
<keyword evidence="1" id="KW-0808">Transferase</keyword>
<dbReference type="Gene3D" id="3.40.50.300">
    <property type="entry name" value="P-loop containing nucleotide triphosphate hydrolases"/>
    <property type="match status" value="1"/>
</dbReference>
<dbReference type="OrthoDB" id="1441538at2"/>
<proteinExistence type="predicted"/>
<evidence type="ECO:0000313" key="2">
    <source>
        <dbReference type="Proteomes" id="UP000247792"/>
    </source>
</evidence>
<sequence length="412" mass="47001">MMNIIDTVNDLRQIAHTDIASQVKHVAVILTAPRSGSSLLKSVLSVHPDIASLDGEMEPFLALSRNGFGNNADSDAFKQLNNRDVLLDNIFDDMTLPAGGNPEYDYLKNRWRKRLLLQFPALFSEAGVYAQLLQDLDAIFDQAKEQQIQGEAMLQDLILAKVFKSQTWRLDYYDGKKNPLANHCFNESMKLEEPPFVLPRHYRRQFRSCDAEEKTLLFKTPPDVYRLGIYEQLFPNAQIRYLHLTRGYAQSVNGLMDGWLSPVAFFSRDMENAGVNLSIKGYSNLAGFGKRWWKFDLPPNWKDYTNASLEEVCLNQWLSAHQAIFASGVGALSVSFEDFLSKPAAVIKQITSYLGLREMPGLPAFPVTMATEAPRIRRWQKREESLMRLGERVDVKKMMGELAYEMNPDTWL</sequence>
<protein>
    <submittedName>
        <fullName evidence="1">Sulfotransferase family protein</fullName>
    </submittedName>
</protein>
<dbReference type="InterPro" id="IPR027417">
    <property type="entry name" value="P-loop_NTPase"/>
</dbReference>
<comment type="caution">
    <text evidence="1">The sequence shown here is derived from an EMBL/GenBank/DDBJ whole genome shotgun (WGS) entry which is preliminary data.</text>
</comment>
<dbReference type="AlphaFoldDB" id="A0A318JGV3"/>
<dbReference type="EMBL" id="QJKB01000001">
    <property type="protein sequence ID" value="PXX46995.1"/>
    <property type="molecule type" value="Genomic_DNA"/>
</dbReference>
<evidence type="ECO:0000313" key="1">
    <source>
        <dbReference type="EMBL" id="PXX46995.1"/>
    </source>
</evidence>
<reference evidence="1 2" key="1">
    <citation type="submission" date="2018-05" db="EMBL/GenBank/DDBJ databases">
        <title>Genomic Encyclopedia of Type Strains, Phase IV (KMG-IV): sequencing the most valuable type-strain genomes for metagenomic binning, comparative biology and taxonomic classification.</title>
        <authorList>
            <person name="Goeker M."/>
        </authorList>
    </citation>
    <scope>NUCLEOTIDE SEQUENCE [LARGE SCALE GENOMIC DNA]</scope>
    <source>
        <strain evidence="1 2">DSM 19792</strain>
    </source>
</reference>
<dbReference type="GO" id="GO:0016740">
    <property type="term" value="F:transferase activity"/>
    <property type="evidence" value="ECO:0007669"/>
    <property type="project" value="UniProtKB-KW"/>
</dbReference>
<gene>
    <name evidence="1" type="ORF">DFR42_101571</name>
</gene>
<keyword evidence="2" id="KW-1185">Reference proteome</keyword>